<comment type="caution">
    <text evidence="1">The sequence shown here is derived from an EMBL/GenBank/DDBJ whole genome shotgun (WGS) entry which is preliminary data.</text>
</comment>
<dbReference type="EMBL" id="JPWI01000001">
    <property type="protein sequence ID" value="RCK49505.1"/>
    <property type="molecule type" value="Genomic_DNA"/>
</dbReference>
<reference evidence="1 2" key="1">
    <citation type="submission" date="2014-07" db="EMBL/GenBank/DDBJ databases">
        <title>Draft genome sequence of Thalassospira profundimaris PR54-5.</title>
        <authorList>
            <person name="Lai Q."/>
            <person name="Shao Z."/>
        </authorList>
    </citation>
    <scope>NUCLEOTIDE SEQUENCE [LARGE SCALE GENOMIC DNA]</scope>
    <source>
        <strain evidence="1 2">PR54-5</strain>
    </source>
</reference>
<sequence>MGVVAVFFVPHGEKRLVLFLFNWYYQFQRSCFDRERAMRIYQNRRLPTGRQKLWMHCTRSQRAGILFRHKRYGVAGIPHRSAFRDHIVAFHLVLAGAHRHVPARKMW</sequence>
<dbReference type="AlphaFoldDB" id="A0A367X787"/>
<name>A0A367X787_9PROT</name>
<dbReference type="Proteomes" id="UP000252255">
    <property type="component" value="Unassembled WGS sequence"/>
</dbReference>
<organism evidence="1 2">
    <name type="scientific">Thalassospira profundimaris</name>
    <dbReference type="NCBI Taxonomy" id="502049"/>
    <lineage>
        <taxon>Bacteria</taxon>
        <taxon>Pseudomonadati</taxon>
        <taxon>Pseudomonadota</taxon>
        <taxon>Alphaproteobacteria</taxon>
        <taxon>Rhodospirillales</taxon>
        <taxon>Thalassospiraceae</taxon>
        <taxon>Thalassospira</taxon>
    </lineage>
</organism>
<protein>
    <submittedName>
        <fullName evidence="1">Uncharacterized protein</fullName>
    </submittedName>
</protein>
<evidence type="ECO:0000313" key="1">
    <source>
        <dbReference type="EMBL" id="RCK49505.1"/>
    </source>
</evidence>
<evidence type="ECO:0000313" key="2">
    <source>
        <dbReference type="Proteomes" id="UP000252255"/>
    </source>
</evidence>
<accession>A0A367X787</accession>
<gene>
    <name evidence="1" type="ORF">TH30_04175</name>
</gene>
<proteinExistence type="predicted"/>